<keyword evidence="4" id="KW-1185">Reference proteome</keyword>
<dbReference type="Pfam" id="PF07589">
    <property type="entry name" value="PEP-CTERM"/>
    <property type="match status" value="1"/>
</dbReference>
<proteinExistence type="predicted"/>
<sequence length="268" mass="27204">MRYTIALVLAALPSVAGAQVFPVPNTTFALNSTTYTQDFNTLAATGATGTALPTGFQVAETGSNANTSYGVGTGSSNTGNSYSFGSTGSSDRALGSVGSGSITQVLFGGVFTNALGATITDLAFGYTGEQWRLSNSRDDGLTFQYLIGATGITGNGWTTITGLNFAPLFDNGTATGSALNGNLAVNQRDLAATLSGLTLLDGQAFGFRWVDVNSTSSDQGLAVDDLSITATTLAGAVPEPATWAMMIGGVGMAGGALRRRRRAAVSFA</sequence>
<dbReference type="RefSeq" id="WP_204195064.1">
    <property type="nucleotide sequence ID" value="NZ_JAFEMC010000001.1"/>
</dbReference>
<accession>A0ABS2D3R9</accession>
<reference evidence="3 4" key="1">
    <citation type="submission" date="2020-12" db="EMBL/GenBank/DDBJ databases">
        <title>Sphingomonas sp.</title>
        <authorList>
            <person name="Kim M.K."/>
        </authorList>
    </citation>
    <scope>NUCLEOTIDE SEQUENCE [LARGE SCALE GENOMIC DNA]</scope>
    <source>
        <strain evidence="3 4">BT552</strain>
    </source>
</reference>
<evidence type="ECO:0000256" key="1">
    <source>
        <dbReference type="SAM" id="SignalP"/>
    </source>
</evidence>
<dbReference type="Proteomes" id="UP000763641">
    <property type="component" value="Unassembled WGS sequence"/>
</dbReference>
<dbReference type="EMBL" id="JAFEMC010000001">
    <property type="protein sequence ID" value="MBM6575533.1"/>
    <property type="molecule type" value="Genomic_DNA"/>
</dbReference>
<gene>
    <name evidence="3" type="ORF">ILT43_04060</name>
</gene>
<dbReference type="InterPro" id="IPR013424">
    <property type="entry name" value="Ice-binding_C"/>
</dbReference>
<organism evidence="3 4">
    <name type="scientific">Sphingomonas longa</name>
    <dbReference type="NCBI Taxonomy" id="2778730"/>
    <lineage>
        <taxon>Bacteria</taxon>
        <taxon>Pseudomonadati</taxon>
        <taxon>Pseudomonadota</taxon>
        <taxon>Alphaproteobacteria</taxon>
        <taxon>Sphingomonadales</taxon>
        <taxon>Sphingomonadaceae</taxon>
        <taxon>Sphingomonas</taxon>
    </lineage>
</organism>
<feature type="chain" id="PRO_5046975527" evidence="1">
    <location>
        <begin position="19"/>
        <end position="268"/>
    </location>
</feature>
<keyword evidence="1" id="KW-0732">Signal</keyword>
<feature type="domain" description="Ice-binding protein C-terminal" evidence="2">
    <location>
        <begin position="236"/>
        <end position="260"/>
    </location>
</feature>
<dbReference type="NCBIfam" id="NF035944">
    <property type="entry name" value="PEPxxWA-CTERM"/>
    <property type="match status" value="1"/>
</dbReference>
<evidence type="ECO:0000313" key="3">
    <source>
        <dbReference type="EMBL" id="MBM6575533.1"/>
    </source>
</evidence>
<dbReference type="NCBIfam" id="TIGR02595">
    <property type="entry name" value="PEP_CTERM"/>
    <property type="match status" value="1"/>
</dbReference>
<evidence type="ECO:0000313" key="4">
    <source>
        <dbReference type="Proteomes" id="UP000763641"/>
    </source>
</evidence>
<name>A0ABS2D3R9_9SPHN</name>
<feature type="signal peptide" evidence="1">
    <location>
        <begin position="1"/>
        <end position="18"/>
    </location>
</feature>
<comment type="caution">
    <text evidence="3">The sequence shown here is derived from an EMBL/GenBank/DDBJ whole genome shotgun (WGS) entry which is preliminary data.</text>
</comment>
<evidence type="ECO:0000259" key="2">
    <source>
        <dbReference type="Pfam" id="PF07589"/>
    </source>
</evidence>
<protein>
    <submittedName>
        <fullName evidence="3">PEPxxWA-CTERM sorting domain-containing protein</fullName>
    </submittedName>
</protein>